<sequence length="152" mass="17209">MLVELGPFDELHPFLLRRNHPHPDTRPPIVHFGYQIDKDKLGAYAYEHGFNEALRQEISKIPMCIGRELQSYGLGKVREASGVCIRRAHGYGKGAIVGVFSVFTNYSEPHEQVIPERVQEVCAALSVSPRPQWFVDRVCNRWGMTNGGTFRG</sequence>
<name>A0ACB8B5E5_9AGAM</name>
<accession>A0ACB8B5E5</accession>
<keyword evidence="2" id="KW-1185">Reference proteome</keyword>
<comment type="caution">
    <text evidence="1">The sequence shown here is derived from an EMBL/GenBank/DDBJ whole genome shotgun (WGS) entry which is preliminary data.</text>
</comment>
<proteinExistence type="predicted"/>
<reference evidence="1" key="1">
    <citation type="journal article" date="2021" name="New Phytol.">
        <title>Evolutionary innovations through gain and loss of genes in the ectomycorrhizal Boletales.</title>
        <authorList>
            <person name="Wu G."/>
            <person name="Miyauchi S."/>
            <person name="Morin E."/>
            <person name="Kuo A."/>
            <person name="Drula E."/>
            <person name="Varga T."/>
            <person name="Kohler A."/>
            <person name="Feng B."/>
            <person name="Cao Y."/>
            <person name="Lipzen A."/>
            <person name="Daum C."/>
            <person name="Hundley H."/>
            <person name="Pangilinan J."/>
            <person name="Johnson J."/>
            <person name="Barry K."/>
            <person name="LaButti K."/>
            <person name="Ng V."/>
            <person name="Ahrendt S."/>
            <person name="Min B."/>
            <person name="Choi I.G."/>
            <person name="Park H."/>
            <person name="Plett J.M."/>
            <person name="Magnuson J."/>
            <person name="Spatafora J.W."/>
            <person name="Nagy L.G."/>
            <person name="Henrissat B."/>
            <person name="Grigoriev I.V."/>
            <person name="Yang Z.L."/>
            <person name="Xu J."/>
            <person name="Martin F.M."/>
        </authorList>
    </citation>
    <scope>NUCLEOTIDE SEQUENCE</scope>
    <source>
        <strain evidence="1">KUC20120723A-06</strain>
    </source>
</reference>
<gene>
    <name evidence="1" type="ORF">BV22DRAFT_1039467</name>
</gene>
<protein>
    <submittedName>
        <fullName evidence="1">Uncharacterized protein</fullName>
    </submittedName>
</protein>
<dbReference type="EMBL" id="MU266560">
    <property type="protein sequence ID" value="KAH7920774.1"/>
    <property type="molecule type" value="Genomic_DNA"/>
</dbReference>
<evidence type="ECO:0000313" key="1">
    <source>
        <dbReference type="EMBL" id="KAH7920774.1"/>
    </source>
</evidence>
<dbReference type="Proteomes" id="UP000790709">
    <property type="component" value="Unassembled WGS sequence"/>
</dbReference>
<evidence type="ECO:0000313" key="2">
    <source>
        <dbReference type="Proteomes" id="UP000790709"/>
    </source>
</evidence>
<organism evidence="1 2">
    <name type="scientific">Leucogyrophana mollusca</name>
    <dbReference type="NCBI Taxonomy" id="85980"/>
    <lineage>
        <taxon>Eukaryota</taxon>
        <taxon>Fungi</taxon>
        <taxon>Dikarya</taxon>
        <taxon>Basidiomycota</taxon>
        <taxon>Agaricomycotina</taxon>
        <taxon>Agaricomycetes</taxon>
        <taxon>Agaricomycetidae</taxon>
        <taxon>Boletales</taxon>
        <taxon>Boletales incertae sedis</taxon>
        <taxon>Leucogyrophana</taxon>
    </lineage>
</organism>